<proteinExistence type="predicted"/>
<name>A0A640W673_9GAMM</name>
<protein>
    <submittedName>
        <fullName evidence="2">Uncharacterized protein</fullName>
    </submittedName>
</protein>
<feature type="compositionally biased region" description="Basic and acidic residues" evidence="1">
    <location>
        <begin position="99"/>
        <end position="110"/>
    </location>
</feature>
<sequence length="110" mass="12443">MSDQRNAALEALSPRARGLLADLMQPMSTSSKPIYDLPNCTRYWCRAHQAFPGMRGRCTLTVDQMIVLNGDVRDVLEYLGITPEWIRQQLAERSPSDVADPRVDQERSHG</sequence>
<organism evidence="2 3">
    <name type="scientific">Salinicola corii</name>
    <dbReference type="NCBI Taxonomy" id="2606937"/>
    <lineage>
        <taxon>Bacteria</taxon>
        <taxon>Pseudomonadati</taxon>
        <taxon>Pseudomonadota</taxon>
        <taxon>Gammaproteobacteria</taxon>
        <taxon>Oceanospirillales</taxon>
        <taxon>Halomonadaceae</taxon>
        <taxon>Salinicola</taxon>
    </lineage>
</organism>
<dbReference type="EMBL" id="VTPX01000027">
    <property type="protein sequence ID" value="KAA0015138.1"/>
    <property type="molecule type" value="Genomic_DNA"/>
</dbReference>
<dbReference type="AlphaFoldDB" id="A0A640W673"/>
<evidence type="ECO:0000313" key="3">
    <source>
        <dbReference type="Proteomes" id="UP000466024"/>
    </source>
</evidence>
<comment type="caution">
    <text evidence="2">The sequence shown here is derived from an EMBL/GenBank/DDBJ whole genome shotgun (WGS) entry which is preliminary data.</text>
</comment>
<evidence type="ECO:0000313" key="2">
    <source>
        <dbReference type="EMBL" id="KAA0015138.1"/>
    </source>
</evidence>
<evidence type="ECO:0000256" key="1">
    <source>
        <dbReference type="SAM" id="MobiDB-lite"/>
    </source>
</evidence>
<accession>A0A640W673</accession>
<dbReference type="Proteomes" id="UP000466024">
    <property type="component" value="Unassembled WGS sequence"/>
</dbReference>
<dbReference type="RefSeq" id="WP_149438062.1">
    <property type="nucleotide sequence ID" value="NZ_VTPX01000027.1"/>
</dbReference>
<feature type="region of interest" description="Disordered" evidence="1">
    <location>
        <begin position="91"/>
        <end position="110"/>
    </location>
</feature>
<keyword evidence="3" id="KW-1185">Reference proteome</keyword>
<gene>
    <name evidence="2" type="ORF">F0A16_21430</name>
</gene>
<reference evidence="2 3" key="1">
    <citation type="submission" date="2019-08" db="EMBL/GenBank/DDBJ databases">
        <title>Bioinformatics analysis of the strain L3 and L5.</title>
        <authorList>
            <person name="Li X."/>
        </authorList>
    </citation>
    <scope>NUCLEOTIDE SEQUENCE [LARGE SCALE GENOMIC DNA]</scope>
    <source>
        <strain evidence="2 3">L3</strain>
    </source>
</reference>